<evidence type="ECO:0000256" key="4">
    <source>
        <dbReference type="ARBA" id="ARBA00022801"/>
    </source>
</evidence>
<evidence type="ECO:0000256" key="5">
    <source>
        <dbReference type="ARBA" id="ARBA00022806"/>
    </source>
</evidence>
<dbReference type="GO" id="GO:0005634">
    <property type="term" value="C:nucleus"/>
    <property type="evidence" value="ECO:0007669"/>
    <property type="project" value="UniProtKB-SubCell"/>
</dbReference>
<dbReference type="InterPro" id="IPR039686">
    <property type="entry name" value="FANCM/Mph1-like_ID"/>
</dbReference>
<dbReference type="Pfam" id="PF00270">
    <property type="entry name" value="DEAD"/>
    <property type="match status" value="1"/>
</dbReference>
<dbReference type="SUPFAM" id="SSF52980">
    <property type="entry name" value="Restriction endonuclease-like"/>
    <property type="match status" value="1"/>
</dbReference>
<feature type="compositionally biased region" description="Polar residues" evidence="8">
    <location>
        <begin position="1074"/>
        <end position="1093"/>
    </location>
</feature>
<accession>A0A8J2W7H6</accession>
<dbReference type="FunFam" id="3.40.50.300:FF:000861">
    <property type="entry name" value="Fanconi anemia, complementation group M"/>
    <property type="match status" value="1"/>
</dbReference>
<evidence type="ECO:0000313" key="11">
    <source>
        <dbReference type="Proteomes" id="UP000789390"/>
    </source>
</evidence>
<dbReference type="PROSITE" id="PS51192">
    <property type="entry name" value="HELICASE_ATP_BIND_1"/>
    <property type="match status" value="1"/>
</dbReference>
<dbReference type="InterPro" id="IPR027417">
    <property type="entry name" value="P-loop_NTPase"/>
</dbReference>
<feature type="region of interest" description="Disordered" evidence="8">
    <location>
        <begin position="1068"/>
        <end position="1097"/>
    </location>
</feature>
<dbReference type="GO" id="GO:0036297">
    <property type="term" value="P:interstrand cross-link repair"/>
    <property type="evidence" value="ECO:0007669"/>
    <property type="project" value="TreeGrafter"/>
</dbReference>
<feature type="region of interest" description="Disordered" evidence="8">
    <location>
        <begin position="997"/>
        <end position="1031"/>
    </location>
</feature>
<feature type="compositionally biased region" description="Polar residues" evidence="8">
    <location>
        <begin position="1"/>
        <end position="27"/>
    </location>
</feature>
<dbReference type="InterPro" id="IPR003903">
    <property type="entry name" value="UIM_dom"/>
</dbReference>
<keyword evidence="11" id="KW-1185">Reference proteome</keyword>
<dbReference type="GO" id="GO:0043138">
    <property type="term" value="F:3'-5' DNA helicase activity"/>
    <property type="evidence" value="ECO:0007669"/>
    <property type="project" value="InterPro"/>
</dbReference>
<dbReference type="PANTHER" id="PTHR14025:SF20">
    <property type="entry name" value="FANCONI ANEMIA GROUP M PROTEIN"/>
    <property type="match status" value="1"/>
</dbReference>
<dbReference type="InterPro" id="IPR044749">
    <property type="entry name" value="FANCM_DEXDc"/>
</dbReference>
<dbReference type="OrthoDB" id="6513042at2759"/>
<feature type="region of interest" description="Disordered" evidence="8">
    <location>
        <begin position="56"/>
        <end position="76"/>
    </location>
</feature>
<keyword evidence="5" id="KW-0347">Helicase</keyword>
<dbReference type="GO" id="GO:0000400">
    <property type="term" value="F:four-way junction DNA binding"/>
    <property type="evidence" value="ECO:0007669"/>
    <property type="project" value="TreeGrafter"/>
</dbReference>
<sequence length="1831" mass="202626">MSKKQQTLFQSWQNGPKTTEPNLSRITKPNKDSVILDSDEDDDLLRQALEESLREYESNNKNVVPSISPSSSTSGYSTETTAGILIEHLSGFDMGAGDTWFYPTNKSVRKYQRDIVETCLFHNTLVTLPTGLGKTFIAAVVMYNFFRWYPRGKIIFMAPTKPLVAQQIQACYEIMGLPLDATSEMTGAMNPADRKAQWKEKRVFFLTPQILTNDISRAACPASEVKCLVLDEAHKALGNYAYVQVVQELCKHGAVFRILALSATPGSDLKAIQQVIVNLRISKLEVRNEESPDIVPYVHARTIDKVVVPLGPEITQVRDTFLNIFSVCARRLMESGVLFSKDIGSLTKYMLLQSRDKFRQNPPDNFPRSRSGMIEGDFALCITLTHALELLLQHGIRGFYNFLAGKTDAVEGETGHNRTRTELFKVNGFSQMMSDLKSKFGNDCQVGSAVSHPKLTKLKEIVLEHFQKAEKEGRPTRVMIFSQYRDSVNEIVALLEEYTPLIKAMSFVGHGNGSGGGKTKGFTQADQIRVIKQFSEGNYNTLVSTLLNKWSLWQHLLQPSHTIGHSTLTENYVNILEHIQSQRDEWDDNYQQRDPTDVREIDGNVISSSIELPLNIKCNVISLDGGVKKNFSRDSKFTDSSTSHSGLYSQDFLDLFQKMSTKIDCPNIPSPPPFCFDVSPDRSTASPSSSSRSFHQSVAGVREQTTPVALQSSFDRVLQNGLSSDRSQGQVGQTITSISDVTTARLPFKSVSNSVYNQDSFCRYDAKLDMNSSTAQTPPKSELESSTFFLEPSPILSQRRKKGPVKRSLEWATSTPAPAKRLKMDGTTPILQRNPEENIPVCNREQDVDAADVEPSLAVDDANESILSVTQIVNLLETYDDPVSETKKVKSVQPNFELEVDFLDSSDSSLSPLPCCSKEVPITTCVTPPKRNAGPSNLSESPVFDFMDNTPSPSPVRPKSRSPIRKENTPEVKLVQNKKAPVVVKAEFSLDFPDSWDDEDVIAPSPLPEPAQSKLKPRQSAKSIAPPIQQLPQNKTAAIDIKSSWDEGFELNLSDLEDIELLEKDHVDQKTSAKTDPSSSDQGIQFAKTSAKQESPVHIRPALTAKDSSGIRREMEDIFGPDTDESSSIQFLEKTMPVKQPTPPVFTIESDEDMIASTPPKPIKISEFTPLRPIPAHIETSDEDSPLLCRKLNSKRNPLMTQSTPIAQKREPTVRGKALVKSTKNDACSFLDEEADLSLVDGSCSPDELEETGNGDRYEGSFVDDVGTQAVNETMRAVYLESVKSPVARQGFIFRQPARQMNHSEIFSQAVVDQDSEYAFDSFCVDSDDAEQLENTNWDEPHLTQLPPRAARARAQQIQANRKQIPANRQQTTSANIRRRKRIIFTNSSSDENEDVAPPPKKSVKSETSIVPQRAAVKSETSVVPQRTEVKSETSVVPQRTAVKSETAIVPHRTAVQSETAVVPQRTFTGSASTSNKLGSIRVEPTTKLDVKKVDIQPPVNVTSMVPATDRAVFPKMPSSSIATYKPVTTDRYSNSSASSSRAASCSSSTSSASNSRAASCSSSASSSSTSSATPLSPPRTLLISSRQVATTTQVISSLQVKHRCLTHVCSFDVADFVLSSQLGVIRKLHSEFTNGSSRCRLQDQVRRLAILYDKPYLIVEADRTASRDPRFKGDSCPALDASSVIFKPNTPYFLQTLATLAQTDLSVLYSESQGKLLRFQFPEASKMVLTPNLTLTEHTARLLNDLGRQETLRGLSLPRMENLNSKQDGILKFLQRIPEINPAVSLLMASQFKSLREILCSSVEVLSQRCKISPGKARTIVQAFRVNHAP</sequence>
<proteinExistence type="inferred from homology"/>
<dbReference type="InterPro" id="IPR011545">
    <property type="entry name" value="DEAD/DEAH_box_helicase_dom"/>
</dbReference>
<dbReference type="PANTHER" id="PTHR14025">
    <property type="entry name" value="FANCONI ANEMIA GROUP M FANCM FAMILY MEMBER"/>
    <property type="match status" value="1"/>
</dbReference>
<evidence type="ECO:0000313" key="10">
    <source>
        <dbReference type="EMBL" id="CAH0108124.1"/>
    </source>
</evidence>
<comment type="caution">
    <text evidence="10">The sequence shown here is derived from an EMBL/GenBank/DDBJ whole genome shotgun (WGS) entry which is preliminary data.</text>
</comment>
<dbReference type="Gene3D" id="1.20.1320.20">
    <property type="entry name" value="hef helicase domain"/>
    <property type="match status" value="1"/>
</dbReference>
<feature type="compositionally biased region" description="Low complexity" evidence="8">
    <location>
        <begin position="66"/>
        <end position="76"/>
    </location>
</feature>
<dbReference type="InterPro" id="IPR014001">
    <property type="entry name" value="Helicase_ATP-bd"/>
</dbReference>
<evidence type="ECO:0000259" key="9">
    <source>
        <dbReference type="PROSITE" id="PS51192"/>
    </source>
</evidence>
<dbReference type="SUPFAM" id="SSF47781">
    <property type="entry name" value="RuvA domain 2-like"/>
    <property type="match status" value="1"/>
</dbReference>
<dbReference type="Gene3D" id="3.40.50.10130">
    <property type="match status" value="1"/>
</dbReference>
<dbReference type="GO" id="GO:0005524">
    <property type="term" value="F:ATP binding"/>
    <property type="evidence" value="ECO:0007669"/>
    <property type="project" value="UniProtKB-KW"/>
</dbReference>
<comment type="similarity">
    <text evidence="2">Belongs to the DEAD box helicase family. DEAH subfamily. FANCM sub-subfamily.</text>
</comment>
<feature type="compositionally biased region" description="Low complexity" evidence="8">
    <location>
        <begin position="681"/>
        <end position="693"/>
    </location>
</feature>
<feature type="domain" description="Helicase ATP-binding" evidence="9">
    <location>
        <begin position="115"/>
        <end position="283"/>
    </location>
</feature>
<dbReference type="Gene3D" id="1.10.150.20">
    <property type="entry name" value="5' to 3' exonuclease, C-terminal subdomain"/>
    <property type="match status" value="1"/>
</dbReference>
<dbReference type="SUPFAM" id="SSF52540">
    <property type="entry name" value="P-loop containing nucleoside triphosphate hydrolases"/>
    <property type="match status" value="2"/>
</dbReference>
<keyword evidence="4" id="KW-0378">Hydrolase</keyword>
<dbReference type="GO" id="GO:0016787">
    <property type="term" value="F:hydrolase activity"/>
    <property type="evidence" value="ECO:0007669"/>
    <property type="project" value="UniProtKB-KW"/>
</dbReference>
<protein>
    <recommendedName>
        <fullName evidence="9">Helicase ATP-binding domain-containing protein</fullName>
    </recommendedName>
</protein>
<organism evidence="10 11">
    <name type="scientific">Daphnia galeata</name>
    <dbReference type="NCBI Taxonomy" id="27404"/>
    <lineage>
        <taxon>Eukaryota</taxon>
        <taxon>Metazoa</taxon>
        <taxon>Ecdysozoa</taxon>
        <taxon>Arthropoda</taxon>
        <taxon>Crustacea</taxon>
        <taxon>Branchiopoda</taxon>
        <taxon>Diplostraca</taxon>
        <taxon>Cladocera</taxon>
        <taxon>Anomopoda</taxon>
        <taxon>Daphniidae</taxon>
        <taxon>Daphnia</taxon>
    </lineage>
</organism>
<dbReference type="GO" id="GO:0004518">
    <property type="term" value="F:nuclease activity"/>
    <property type="evidence" value="ECO:0007669"/>
    <property type="project" value="InterPro"/>
</dbReference>
<dbReference type="EMBL" id="CAKKLH010000281">
    <property type="protein sequence ID" value="CAH0108124.1"/>
    <property type="molecule type" value="Genomic_DNA"/>
</dbReference>
<evidence type="ECO:0000256" key="1">
    <source>
        <dbReference type="ARBA" id="ARBA00004123"/>
    </source>
</evidence>
<dbReference type="GO" id="GO:0009378">
    <property type="term" value="F:four-way junction helicase activity"/>
    <property type="evidence" value="ECO:0007669"/>
    <property type="project" value="TreeGrafter"/>
</dbReference>
<dbReference type="Pfam" id="PF16783">
    <property type="entry name" value="FANCM-MHF_bd"/>
    <property type="match status" value="1"/>
</dbReference>
<evidence type="ECO:0000256" key="8">
    <source>
        <dbReference type="SAM" id="MobiDB-lite"/>
    </source>
</evidence>
<dbReference type="InterPro" id="IPR010994">
    <property type="entry name" value="RuvA_2-like"/>
</dbReference>
<feature type="region of interest" description="Disordered" evidence="8">
    <location>
        <begin position="674"/>
        <end position="700"/>
    </location>
</feature>
<evidence type="ECO:0000256" key="3">
    <source>
        <dbReference type="ARBA" id="ARBA00022741"/>
    </source>
</evidence>
<keyword evidence="7" id="KW-0539">Nucleus</keyword>
<dbReference type="GO" id="GO:0045003">
    <property type="term" value="P:double-strand break repair via synthesis-dependent strand annealing"/>
    <property type="evidence" value="ECO:0007669"/>
    <property type="project" value="TreeGrafter"/>
</dbReference>
<reference evidence="10" key="1">
    <citation type="submission" date="2021-11" db="EMBL/GenBank/DDBJ databases">
        <authorList>
            <person name="Schell T."/>
        </authorList>
    </citation>
    <scope>NUCLEOTIDE SEQUENCE</scope>
    <source>
        <strain evidence="10">M5</strain>
    </source>
</reference>
<keyword evidence="6" id="KW-0067">ATP-binding</keyword>
<dbReference type="InterPro" id="IPR006166">
    <property type="entry name" value="ERCC4_domain"/>
</dbReference>
<dbReference type="InterPro" id="IPR011335">
    <property type="entry name" value="Restrct_endonuc-II-like"/>
</dbReference>
<name>A0A8J2W7H6_9CRUS</name>
<dbReference type="CDD" id="cd18033">
    <property type="entry name" value="DEXDc_FANCM"/>
    <property type="match status" value="1"/>
</dbReference>
<feature type="region of interest" description="Disordered" evidence="8">
    <location>
        <begin position="1530"/>
        <end position="1579"/>
    </location>
</feature>
<dbReference type="Gene3D" id="3.40.50.300">
    <property type="entry name" value="P-loop containing nucleotide triphosphate hydrolases"/>
    <property type="match status" value="2"/>
</dbReference>
<dbReference type="PROSITE" id="PS50330">
    <property type="entry name" value="UIM"/>
    <property type="match status" value="1"/>
</dbReference>
<feature type="region of interest" description="Disordered" evidence="8">
    <location>
        <begin position="1386"/>
        <end position="1437"/>
    </location>
</feature>
<dbReference type="Proteomes" id="UP000789390">
    <property type="component" value="Unassembled WGS sequence"/>
</dbReference>
<dbReference type="CDD" id="cd12091">
    <property type="entry name" value="FANCM_ID"/>
    <property type="match status" value="1"/>
</dbReference>
<dbReference type="InterPro" id="IPR031879">
    <property type="entry name" value="FANCM-MHF-bd"/>
</dbReference>
<evidence type="ECO:0000256" key="7">
    <source>
        <dbReference type="ARBA" id="ARBA00023242"/>
    </source>
</evidence>
<dbReference type="SMART" id="SM00487">
    <property type="entry name" value="DEXDc"/>
    <property type="match status" value="1"/>
</dbReference>
<gene>
    <name evidence="10" type="ORF">DGAL_LOCUS11490</name>
</gene>
<feature type="compositionally biased region" description="Low complexity" evidence="8">
    <location>
        <begin position="1534"/>
        <end position="1573"/>
    </location>
</feature>
<comment type="subcellular location">
    <subcellularLocation>
        <location evidence="1">Nucleus</location>
    </subcellularLocation>
</comment>
<evidence type="ECO:0000256" key="6">
    <source>
        <dbReference type="ARBA" id="ARBA00022840"/>
    </source>
</evidence>
<feature type="region of interest" description="Disordered" evidence="8">
    <location>
        <begin position="1"/>
        <end position="39"/>
    </location>
</feature>
<keyword evidence="3" id="KW-0547">Nucleotide-binding</keyword>
<feature type="region of interest" description="Disordered" evidence="8">
    <location>
        <begin position="928"/>
        <end position="967"/>
    </location>
</feature>
<evidence type="ECO:0000256" key="2">
    <source>
        <dbReference type="ARBA" id="ARBA00009889"/>
    </source>
</evidence>
<dbReference type="SMART" id="SM00891">
    <property type="entry name" value="ERCC4"/>
    <property type="match status" value="1"/>
</dbReference>